<reference evidence="2 3" key="1">
    <citation type="journal article" date="2019" name="Int. J. Syst. Evol. Microbiol.">
        <title>The Global Catalogue of Microorganisms (GCM) 10K type strain sequencing project: providing services to taxonomists for standard genome sequencing and annotation.</title>
        <authorList>
            <consortium name="The Broad Institute Genomics Platform"/>
            <consortium name="The Broad Institute Genome Sequencing Center for Infectious Disease"/>
            <person name="Wu L."/>
            <person name="Ma J."/>
        </authorList>
    </citation>
    <scope>NUCLEOTIDE SEQUENCE [LARGE SCALE GENOMIC DNA]</scope>
    <source>
        <strain evidence="2 3">JCM 6835</strain>
    </source>
</reference>
<gene>
    <name evidence="2" type="ORF">GCM10010412_041200</name>
</gene>
<keyword evidence="3" id="KW-1185">Reference proteome</keyword>
<evidence type="ECO:0000313" key="3">
    <source>
        <dbReference type="Proteomes" id="UP001501666"/>
    </source>
</evidence>
<accession>A0ABN3S0Q3</accession>
<organism evidence="2 3">
    <name type="scientific">Nonomuraea recticatena</name>
    <dbReference type="NCBI Taxonomy" id="46178"/>
    <lineage>
        <taxon>Bacteria</taxon>
        <taxon>Bacillati</taxon>
        <taxon>Actinomycetota</taxon>
        <taxon>Actinomycetes</taxon>
        <taxon>Streptosporangiales</taxon>
        <taxon>Streptosporangiaceae</taxon>
        <taxon>Nonomuraea</taxon>
    </lineage>
</organism>
<evidence type="ECO:0008006" key="4">
    <source>
        <dbReference type="Google" id="ProtNLM"/>
    </source>
</evidence>
<dbReference type="InterPro" id="IPR025048">
    <property type="entry name" value="DUF3987"/>
</dbReference>
<sequence>MPGVPTNEREIMKKPVPDEIIYRGIIGDAVRLIDPHTEADPAAVFASGLTYFSQAVGPRPYVKQGGLKHPLILWALIVGNSSKGKKGESRRSIHSLFRQAFEEYFEDDDSPFMMDGIPQSGATLVRTLAEQQEIATEELCVWDRPDGFPVLAFDEEWATVMQATKKDKPLATYLRKLWEGKNKISHRISQNGKTVRATIDKPHMCILGHITPEEMRLTLGQADIAGGTINRFLCFASEKSKKLPFGGGLDEKEQAKFALRLRRFIERGQRVAAVEMTAEAAKYWVQLYDELDAMMEQGQEMEKWIGRAHPQVLRIAGLYALTTHEGVDPPKVTVDNFKSAMALLRYSIESVKYAMGDIGGNKRGQIAAKILDLLSEGPINSADLNKGLGGRTPKTVIRAAMVELRGRAFVYNNPKPSGGRRGFMYCLADDLPEGVEVLSYDDVEDEPGGPVYEGEVVKDTGLTVKVRPSRTREPEPPQEPARGPLKVIMGAVEPKPKPKPDSPFGALDGLI</sequence>
<dbReference type="Pfam" id="PF13148">
    <property type="entry name" value="DUF3987"/>
    <property type="match status" value="1"/>
</dbReference>
<dbReference type="Proteomes" id="UP001501666">
    <property type="component" value="Unassembled WGS sequence"/>
</dbReference>
<evidence type="ECO:0000313" key="2">
    <source>
        <dbReference type="EMBL" id="GAA2665152.1"/>
    </source>
</evidence>
<proteinExistence type="predicted"/>
<protein>
    <recommendedName>
        <fullName evidence="4">DUF3987 domain-containing protein</fullName>
    </recommendedName>
</protein>
<feature type="region of interest" description="Disordered" evidence="1">
    <location>
        <begin position="465"/>
        <end position="511"/>
    </location>
</feature>
<dbReference type="EMBL" id="BAAATE010000010">
    <property type="protein sequence ID" value="GAA2665152.1"/>
    <property type="molecule type" value="Genomic_DNA"/>
</dbReference>
<comment type="caution">
    <text evidence="2">The sequence shown here is derived from an EMBL/GenBank/DDBJ whole genome shotgun (WGS) entry which is preliminary data.</text>
</comment>
<evidence type="ECO:0000256" key="1">
    <source>
        <dbReference type="SAM" id="MobiDB-lite"/>
    </source>
</evidence>
<name>A0ABN3S0Q3_9ACTN</name>